<feature type="transmembrane region" description="Helical" evidence="6">
    <location>
        <begin position="147"/>
        <end position="172"/>
    </location>
</feature>
<sequence>MPPISDVIAFAIASFLIIIIPGPSVLFTIGRGISYGKKAALVNVAGNSVGMFTGSLAVAIGIGTFVQSSDIAYALVGVLGGGYLVYLGYDAVKTRKDVAQALVTKSDPKPTAQLFKQGFVVGFLNPKSLVFFAAILPQFVDRSQGQIILQMIFLATVFFVIAVISDGTWGIVAGTARNWLAETPNRIEKISGAGGLIIIALGVSVIISAFNR</sequence>
<keyword evidence="3 6" id="KW-0812">Transmembrane</keyword>
<keyword evidence="2" id="KW-1003">Cell membrane</keyword>
<keyword evidence="5 6" id="KW-0472">Membrane</keyword>
<feature type="transmembrane region" description="Helical" evidence="6">
    <location>
        <begin position="6"/>
        <end position="29"/>
    </location>
</feature>
<dbReference type="Pfam" id="PF01810">
    <property type="entry name" value="LysE"/>
    <property type="match status" value="1"/>
</dbReference>
<gene>
    <name evidence="7" type="ORF">UFOPK1740_00335</name>
</gene>
<dbReference type="PIRSF" id="PIRSF006324">
    <property type="entry name" value="LeuE"/>
    <property type="match status" value="1"/>
</dbReference>
<evidence type="ECO:0000256" key="4">
    <source>
        <dbReference type="ARBA" id="ARBA00022989"/>
    </source>
</evidence>
<dbReference type="PANTHER" id="PTHR30086:SF20">
    <property type="entry name" value="ARGININE EXPORTER PROTEIN ARGO-RELATED"/>
    <property type="match status" value="1"/>
</dbReference>
<name>A0A6J6E8J6_9ZZZZ</name>
<evidence type="ECO:0000256" key="2">
    <source>
        <dbReference type="ARBA" id="ARBA00022475"/>
    </source>
</evidence>
<feature type="transmembrane region" description="Helical" evidence="6">
    <location>
        <begin position="71"/>
        <end position="89"/>
    </location>
</feature>
<feature type="transmembrane region" description="Helical" evidence="6">
    <location>
        <begin position="192"/>
        <end position="210"/>
    </location>
</feature>
<dbReference type="GO" id="GO:0015171">
    <property type="term" value="F:amino acid transmembrane transporter activity"/>
    <property type="evidence" value="ECO:0007669"/>
    <property type="project" value="TreeGrafter"/>
</dbReference>
<dbReference type="InterPro" id="IPR001123">
    <property type="entry name" value="LeuE-type"/>
</dbReference>
<evidence type="ECO:0000313" key="7">
    <source>
        <dbReference type="EMBL" id="CAB4572487.1"/>
    </source>
</evidence>
<dbReference type="AlphaFoldDB" id="A0A6J6E8J6"/>
<evidence type="ECO:0000256" key="5">
    <source>
        <dbReference type="ARBA" id="ARBA00023136"/>
    </source>
</evidence>
<feature type="transmembrane region" description="Helical" evidence="6">
    <location>
        <begin position="41"/>
        <end position="65"/>
    </location>
</feature>
<dbReference type="GO" id="GO:0005886">
    <property type="term" value="C:plasma membrane"/>
    <property type="evidence" value="ECO:0007669"/>
    <property type="project" value="UniProtKB-SubCell"/>
</dbReference>
<evidence type="ECO:0000256" key="3">
    <source>
        <dbReference type="ARBA" id="ARBA00022692"/>
    </source>
</evidence>
<proteinExistence type="predicted"/>
<dbReference type="PANTHER" id="PTHR30086">
    <property type="entry name" value="ARGININE EXPORTER PROTEIN ARGO"/>
    <property type="match status" value="1"/>
</dbReference>
<reference evidence="7" key="1">
    <citation type="submission" date="2020-05" db="EMBL/GenBank/DDBJ databases">
        <authorList>
            <person name="Chiriac C."/>
            <person name="Salcher M."/>
            <person name="Ghai R."/>
            <person name="Kavagutti S V."/>
        </authorList>
    </citation>
    <scope>NUCLEOTIDE SEQUENCE</scope>
</reference>
<dbReference type="EMBL" id="CAEZTU010000008">
    <property type="protein sequence ID" value="CAB4572487.1"/>
    <property type="molecule type" value="Genomic_DNA"/>
</dbReference>
<organism evidence="7">
    <name type="scientific">freshwater metagenome</name>
    <dbReference type="NCBI Taxonomy" id="449393"/>
    <lineage>
        <taxon>unclassified sequences</taxon>
        <taxon>metagenomes</taxon>
        <taxon>ecological metagenomes</taxon>
    </lineage>
</organism>
<accession>A0A6J6E8J6</accession>
<evidence type="ECO:0000256" key="6">
    <source>
        <dbReference type="SAM" id="Phobius"/>
    </source>
</evidence>
<keyword evidence="4 6" id="KW-1133">Transmembrane helix</keyword>
<protein>
    <submittedName>
        <fullName evidence="7">Unannotated protein</fullName>
    </submittedName>
</protein>
<comment type="subcellular location">
    <subcellularLocation>
        <location evidence="1">Cell membrane</location>
        <topology evidence="1">Multi-pass membrane protein</topology>
    </subcellularLocation>
</comment>
<evidence type="ECO:0000256" key="1">
    <source>
        <dbReference type="ARBA" id="ARBA00004651"/>
    </source>
</evidence>